<evidence type="ECO:0000259" key="8">
    <source>
        <dbReference type="PROSITE" id="PS50048"/>
    </source>
</evidence>
<evidence type="ECO:0000256" key="3">
    <source>
        <dbReference type="ARBA" id="ARBA00022833"/>
    </source>
</evidence>
<sequence>MSSKSRSYVSIACDNCRKRRRKCNGEIPCHYCSGKNKPCVYDKTKDKRRRRVDLVYVDYLEHKYNNLLNFVKRIRSATKDERLRAQCNEMLANNDPKFIDNKDLGLSNDELTPASESDKQQKEIIQLTKPMDDLVSMKWELKFDESGNTKFLGPPVRQVDRCLIKDRTIIIDECKQMCYFNETVLTDTEFIKELTNTFFQNMLPFNFALEEINIDEIMSEITLINNKSNCQEVRSCLHLLVLAILAYGFNILPKEHPYVSKLNRWNPFLTMVERSLFKLLRQTSHTITGNLTDHSHIVYTILIITLLHLGNYDESQAWVYSSILCSQIQHVGWNVSTDYPSELETNSKNLGKFRSRLFWNCLVVEKMSASMFGRSSPINFRQLLTEFYTSETKDINELVFQFNSKLWFIYDKFMGQIYSFHFNTQNKMLYKKVLMTATQSFQDFQGFMNQYLPLNETNLDNQNIVLIHLTFHVFLLLIIRPYMKMPEISWSIFQKSISITEQCYVFINHYNSRFENGVAGWYNCHYGFLLYQVSVFLLCTITVSDPVIPPQQYSILIQRLNLFLQCLKKGSQYLTVYNVYYQTLLNLFNNMNLNEEISILVRQAFEKESLGMATAIIEKEDLVVDFDQDWQSYVNSLNLELDQDVYGFLEEGILDML</sequence>
<evidence type="ECO:0000256" key="1">
    <source>
        <dbReference type="ARBA" id="ARBA00004123"/>
    </source>
</evidence>
<dbReference type="SMART" id="SM00066">
    <property type="entry name" value="GAL4"/>
    <property type="match status" value="1"/>
</dbReference>
<dbReference type="CGD" id="CAL0000165517">
    <property type="gene designation" value="Cd36_64150"/>
</dbReference>
<dbReference type="VEuPathDB" id="FungiDB:CD36_64150"/>
<feature type="domain" description="Zn(2)-C6 fungal-type" evidence="8">
    <location>
        <begin position="12"/>
        <end position="41"/>
    </location>
</feature>
<evidence type="ECO:0000313" key="11">
    <source>
        <dbReference type="Proteomes" id="UP000002605"/>
    </source>
</evidence>
<keyword evidence="3" id="KW-0862">Zinc</keyword>
<organism evidence="10 11">
    <name type="scientific">Candida dubliniensis (strain CD36 / ATCC MYA-646 / CBS 7987 / NCPF 3949 / NRRL Y-17841)</name>
    <name type="common">Yeast</name>
    <dbReference type="NCBI Taxonomy" id="573826"/>
    <lineage>
        <taxon>Eukaryota</taxon>
        <taxon>Fungi</taxon>
        <taxon>Dikarya</taxon>
        <taxon>Ascomycota</taxon>
        <taxon>Saccharomycotina</taxon>
        <taxon>Pichiomycetes</taxon>
        <taxon>Debaryomycetaceae</taxon>
        <taxon>Candida/Lodderomyces clade</taxon>
        <taxon>Candida</taxon>
    </lineage>
</organism>
<dbReference type="RefSeq" id="XP_002421127.1">
    <property type="nucleotide sequence ID" value="XM_002421082.1"/>
</dbReference>
<gene>
    <name evidence="10" type="primary">FGR17</name>
    <name evidence="9" type="ordered locus">Cd36_64150</name>
    <name evidence="10" type="ORF">CD36_64150</name>
</gene>
<dbReference type="InterPro" id="IPR051615">
    <property type="entry name" value="Transcr_Regulatory_Elem"/>
</dbReference>
<dbReference type="InterPro" id="IPR036864">
    <property type="entry name" value="Zn2-C6_fun-type_DNA-bd_sf"/>
</dbReference>
<keyword evidence="7" id="KW-0539">Nucleus</keyword>
<dbReference type="HOGENOM" id="CLU_419180_0_0_1"/>
<dbReference type="Pfam" id="PF04082">
    <property type="entry name" value="Fungal_trans"/>
    <property type="match status" value="1"/>
</dbReference>
<dbReference type="CDD" id="cd12148">
    <property type="entry name" value="fungal_TF_MHR"/>
    <property type="match status" value="1"/>
</dbReference>
<evidence type="ECO:0000256" key="6">
    <source>
        <dbReference type="ARBA" id="ARBA00023163"/>
    </source>
</evidence>
<dbReference type="SUPFAM" id="SSF57701">
    <property type="entry name" value="Zn2/Cys6 DNA-binding domain"/>
    <property type="match status" value="1"/>
</dbReference>
<dbReference type="Pfam" id="PF00172">
    <property type="entry name" value="Zn_clus"/>
    <property type="match status" value="1"/>
</dbReference>
<accession>B9WJ65</accession>
<keyword evidence="6" id="KW-0804">Transcription</keyword>
<dbReference type="GO" id="GO:0003677">
    <property type="term" value="F:DNA binding"/>
    <property type="evidence" value="ECO:0007669"/>
    <property type="project" value="UniProtKB-KW"/>
</dbReference>
<dbReference type="PROSITE" id="PS50048">
    <property type="entry name" value="ZN2_CY6_FUNGAL_2"/>
    <property type="match status" value="1"/>
</dbReference>
<dbReference type="InterPro" id="IPR007219">
    <property type="entry name" value="XnlR_reg_dom"/>
</dbReference>
<proteinExistence type="predicted"/>
<evidence type="ECO:0000256" key="2">
    <source>
        <dbReference type="ARBA" id="ARBA00022723"/>
    </source>
</evidence>
<dbReference type="KEGG" id="cdu:CD36_64150"/>
<dbReference type="GO" id="GO:0000981">
    <property type="term" value="F:DNA-binding transcription factor activity, RNA polymerase II-specific"/>
    <property type="evidence" value="ECO:0007669"/>
    <property type="project" value="InterPro"/>
</dbReference>
<dbReference type="CDD" id="cd00067">
    <property type="entry name" value="GAL4"/>
    <property type="match status" value="1"/>
</dbReference>
<comment type="subcellular location">
    <subcellularLocation>
        <location evidence="1">Nucleus</location>
    </subcellularLocation>
</comment>
<keyword evidence="5 10" id="KW-0238">DNA-binding</keyword>
<dbReference type="AlphaFoldDB" id="B9WJ65"/>
<dbReference type="Gene3D" id="4.10.240.10">
    <property type="entry name" value="Zn(2)-C6 fungal-type DNA-binding domain"/>
    <property type="match status" value="1"/>
</dbReference>
<evidence type="ECO:0000256" key="7">
    <source>
        <dbReference type="ARBA" id="ARBA00023242"/>
    </source>
</evidence>
<evidence type="ECO:0000256" key="5">
    <source>
        <dbReference type="ARBA" id="ARBA00023125"/>
    </source>
</evidence>
<dbReference type="EMBL" id="FM992693">
    <property type="protein sequence ID" value="CAX41286.1"/>
    <property type="molecule type" value="Genomic_DNA"/>
</dbReference>
<name>B9WJ65_CANDC</name>
<keyword evidence="2" id="KW-0479">Metal-binding</keyword>
<reference evidence="10 11" key="1">
    <citation type="journal article" date="2009" name="Genome Res.">
        <title>Comparative genomics of the fungal pathogens Candida dubliniensis and Candida albicans.</title>
        <authorList>
            <person name="Jackson A.P."/>
            <person name="Gamble J.A."/>
            <person name="Yeomans T."/>
            <person name="Moran G.P."/>
            <person name="Saunders D."/>
            <person name="Harris D."/>
            <person name="Aslett M."/>
            <person name="Barrell J.F."/>
            <person name="Butler G."/>
            <person name="Citiulo F."/>
            <person name="Coleman D.C."/>
            <person name="de Groot P.W.J."/>
            <person name="Goodwin T.J."/>
            <person name="Quail M.A."/>
            <person name="McQuillan J."/>
            <person name="Munro C.A."/>
            <person name="Pain A."/>
            <person name="Poulter R.T."/>
            <person name="Rajandream M.A."/>
            <person name="Renauld H."/>
            <person name="Spiering M.J."/>
            <person name="Tivey A."/>
            <person name="Gow N.A.R."/>
            <person name="Barrell B."/>
            <person name="Sullivan D.J."/>
            <person name="Berriman M."/>
        </authorList>
    </citation>
    <scope>NUCLEOTIDE SEQUENCE [LARGE SCALE GENOMIC DNA]</scope>
    <source>
        <strain evidence="11">CD36 / ATCC MYA-646 / CBS 7987 / NCPF 3949 / NRRL Y-17841</strain>
    </source>
</reference>
<evidence type="ECO:0000313" key="9">
    <source>
        <dbReference type="CGD" id="CAL0000165517"/>
    </source>
</evidence>
<dbReference type="InterPro" id="IPR001138">
    <property type="entry name" value="Zn2Cys6_DnaBD"/>
</dbReference>
<dbReference type="GO" id="GO:0008270">
    <property type="term" value="F:zinc ion binding"/>
    <property type="evidence" value="ECO:0007669"/>
    <property type="project" value="InterPro"/>
</dbReference>
<dbReference type="GO" id="GO:0005634">
    <property type="term" value="C:nucleus"/>
    <property type="evidence" value="ECO:0007669"/>
    <property type="project" value="UniProtKB-SubCell"/>
</dbReference>
<dbReference type="GeneID" id="8048682"/>
<dbReference type="OrthoDB" id="2428527at2759"/>
<dbReference type="PANTHER" id="PTHR31313">
    <property type="entry name" value="TY1 ENHANCER ACTIVATOR"/>
    <property type="match status" value="1"/>
</dbReference>
<keyword evidence="11" id="KW-1185">Reference proteome</keyword>
<evidence type="ECO:0000313" key="10">
    <source>
        <dbReference type="EMBL" id="CAX41286.1"/>
    </source>
</evidence>
<protein>
    <submittedName>
        <fullName evidence="10">Zinc cluster DNA-binding protein, putative</fullName>
    </submittedName>
</protein>
<dbReference type="eggNOG" id="ENOG502S4QM">
    <property type="taxonomic scope" value="Eukaryota"/>
</dbReference>
<dbReference type="Proteomes" id="UP000002605">
    <property type="component" value="Chromosome 6"/>
</dbReference>
<evidence type="ECO:0000256" key="4">
    <source>
        <dbReference type="ARBA" id="ARBA00023015"/>
    </source>
</evidence>
<dbReference type="GO" id="GO:0006351">
    <property type="term" value="P:DNA-templated transcription"/>
    <property type="evidence" value="ECO:0007669"/>
    <property type="project" value="InterPro"/>
</dbReference>
<dbReference type="PROSITE" id="PS00463">
    <property type="entry name" value="ZN2_CY6_FUNGAL_1"/>
    <property type="match status" value="1"/>
</dbReference>
<dbReference type="PANTHER" id="PTHR31313:SF81">
    <property type="entry name" value="TY1 ENHANCER ACTIVATOR"/>
    <property type="match status" value="1"/>
</dbReference>
<keyword evidence="4" id="KW-0805">Transcription regulation</keyword>